<dbReference type="Gene3D" id="3.30.420.10">
    <property type="entry name" value="Ribonuclease H-like superfamily/Ribonuclease H"/>
    <property type="match status" value="2"/>
</dbReference>
<dbReference type="GO" id="GO:1990431">
    <property type="term" value="P:priRNA 3'-end processing"/>
    <property type="evidence" value="ECO:0007669"/>
    <property type="project" value="TreeGrafter"/>
</dbReference>
<evidence type="ECO:0000256" key="1">
    <source>
        <dbReference type="ARBA" id="ARBA00008372"/>
    </source>
</evidence>
<dbReference type="InterPro" id="IPR051181">
    <property type="entry name" value="CAF1_poly(A)_ribonucleases"/>
</dbReference>
<keyword evidence="4" id="KW-1185">Reference proteome</keyword>
<feature type="region of interest" description="Disordered" evidence="2">
    <location>
        <begin position="494"/>
        <end position="516"/>
    </location>
</feature>
<dbReference type="RefSeq" id="XP_033376959.1">
    <property type="nucleotide sequence ID" value="XM_033526310.1"/>
</dbReference>
<dbReference type="OrthoDB" id="1432093at2759"/>
<dbReference type="GO" id="GO:0000175">
    <property type="term" value="F:3'-5'-RNA exonuclease activity"/>
    <property type="evidence" value="ECO:0007669"/>
    <property type="project" value="TreeGrafter"/>
</dbReference>
<reference evidence="3" key="1">
    <citation type="journal article" date="2020" name="Stud. Mycol.">
        <title>101 Dothideomycetes genomes: a test case for predicting lifestyles and emergence of pathogens.</title>
        <authorList>
            <person name="Haridas S."/>
            <person name="Albert R."/>
            <person name="Binder M."/>
            <person name="Bloem J."/>
            <person name="Labutti K."/>
            <person name="Salamov A."/>
            <person name="Andreopoulos B."/>
            <person name="Baker S."/>
            <person name="Barry K."/>
            <person name="Bills G."/>
            <person name="Bluhm B."/>
            <person name="Cannon C."/>
            <person name="Castanera R."/>
            <person name="Culley D."/>
            <person name="Daum C."/>
            <person name="Ezra D."/>
            <person name="Gonzalez J."/>
            <person name="Henrissat B."/>
            <person name="Kuo A."/>
            <person name="Liang C."/>
            <person name="Lipzen A."/>
            <person name="Lutzoni F."/>
            <person name="Magnuson J."/>
            <person name="Mondo S."/>
            <person name="Nolan M."/>
            <person name="Ohm R."/>
            <person name="Pangilinan J."/>
            <person name="Park H.-J."/>
            <person name="Ramirez L."/>
            <person name="Alfaro M."/>
            <person name="Sun H."/>
            <person name="Tritt A."/>
            <person name="Yoshinaga Y."/>
            <person name="Zwiers L.-H."/>
            <person name="Turgeon B."/>
            <person name="Goodwin S."/>
            <person name="Spatafora J."/>
            <person name="Crous P."/>
            <person name="Grigoriev I."/>
        </authorList>
    </citation>
    <scope>NUCLEOTIDE SEQUENCE</scope>
    <source>
        <strain evidence="3">CBS 175.79</strain>
    </source>
</reference>
<dbReference type="InterPro" id="IPR006941">
    <property type="entry name" value="RNase_CAF1"/>
</dbReference>
<accession>A0A6A5X6T0</accession>
<gene>
    <name evidence="3" type="ORF">BU24DRAFT_415675</name>
</gene>
<dbReference type="GeneID" id="54283707"/>
<sequence length="608" mass="68657">MEVDNISFPHHLLGIILAIADSDLVSFDLELSGIPSRIPSFPRARGRASLEDRYLECKAGAERYQILQVGITCAHFDYIANKYVLRPYNINISPLVEERLDIEREVSFQTGAISFLLEHGFEFNLPFTRGVQYLSRAEAARAQQLANDRFDKKNHVDDLQLKETDVDSLDFVRRVRDAITKWKKSSKGSLEITTHTGLKMQPELPAITRFEKRLVHQLVRAEFRDLVTLSKPDHIRIIHFDADREADNARRMKKRVKEQILKQTGFRWVVEALAGGSLQELDPVYFAKDTTGMVIAADLDSIKHRFRRAQDQLSRAQPILVGHNMFTDIVYFYKTFIGDLPDTLGEFCSAVHKIFPRIIDTKYLATFDGGDLNASPPLQEISESLKTQLFPKIATHAHHTKYHDTEAFHEAGYDSLLTATVMIRLSAKLNATMYKSSPPSLASGSLDSFKTAIEENPLLLDGRDKAERPVTLPPVDDSQSHVALISLDSLHISDTDQKKKRDRSRGRKDRASNEKDSQKFATFNIFEGLRALNSTALEDDDGSVSPDGGVPTWGHADDTLAQTINGIERDPMELLPPPDSAFWEDFGNRLRIFGTQEAVLRIADWVKA</sequence>
<organism evidence="3 4">
    <name type="scientific">Aaosphaeria arxii CBS 175.79</name>
    <dbReference type="NCBI Taxonomy" id="1450172"/>
    <lineage>
        <taxon>Eukaryota</taxon>
        <taxon>Fungi</taxon>
        <taxon>Dikarya</taxon>
        <taxon>Ascomycota</taxon>
        <taxon>Pezizomycotina</taxon>
        <taxon>Dothideomycetes</taxon>
        <taxon>Pleosporomycetidae</taxon>
        <taxon>Pleosporales</taxon>
        <taxon>Pleosporales incertae sedis</taxon>
        <taxon>Aaosphaeria</taxon>
    </lineage>
</organism>
<dbReference type="InterPro" id="IPR012337">
    <property type="entry name" value="RNaseH-like_sf"/>
</dbReference>
<evidence type="ECO:0000313" key="4">
    <source>
        <dbReference type="Proteomes" id="UP000799778"/>
    </source>
</evidence>
<name>A0A6A5X6T0_9PLEO</name>
<dbReference type="InterPro" id="IPR036397">
    <property type="entry name" value="RNaseH_sf"/>
</dbReference>
<dbReference type="GO" id="GO:0005634">
    <property type="term" value="C:nucleus"/>
    <property type="evidence" value="ECO:0007669"/>
    <property type="project" value="TreeGrafter"/>
</dbReference>
<dbReference type="PANTHER" id="PTHR15092:SF22">
    <property type="entry name" value="POLY(A)-SPECIFIC RIBONUCLEASE PNLDC1"/>
    <property type="match status" value="1"/>
</dbReference>
<evidence type="ECO:0000256" key="2">
    <source>
        <dbReference type="SAM" id="MobiDB-lite"/>
    </source>
</evidence>
<comment type="similarity">
    <text evidence="1">Belongs to the CAF1 family.</text>
</comment>
<dbReference type="Pfam" id="PF04857">
    <property type="entry name" value="CAF1"/>
    <property type="match status" value="1"/>
</dbReference>
<dbReference type="Proteomes" id="UP000799778">
    <property type="component" value="Unassembled WGS sequence"/>
</dbReference>
<dbReference type="GO" id="GO:0000289">
    <property type="term" value="P:nuclear-transcribed mRNA poly(A) tail shortening"/>
    <property type="evidence" value="ECO:0007669"/>
    <property type="project" value="TreeGrafter"/>
</dbReference>
<dbReference type="SUPFAM" id="SSF53098">
    <property type="entry name" value="Ribonuclease H-like"/>
    <property type="match status" value="1"/>
</dbReference>
<dbReference type="AlphaFoldDB" id="A0A6A5X6T0"/>
<dbReference type="GO" id="GO:0003723">
    <property type="term" value="F:RNA binding"/>
    <property type="evidence" value="ECO:0007669"/>
    <property type="project" value="TreeGrafter"/>
</dbReference>
<proteinExistence type="inferred from homology"/>
<dbReference type="GO" id="GO:1990432">
    <property type="term" value="P:siRNA 3'-end processing"/>
    <property type="evidence" value="ECO:0007669"/>
    <property type="project" value="TreeGrafter"/>
</dbReference>
<dbReference type="PANTHER" id="PTHR15092">
    <property type="entry name" value="POLY A -SPECIFIC RIBONUCLEASE/TARGET OF EGR1, MEMBER 1"/>
    <property type="match status" value="1"/>
</dbReference>
<evidence type="ECO:0000313" key="3">
    <source>
        <dbReference type="EMBL" id="KAF2008620.1"/>
    </source>
</evidence>
<protein>
    <submittedName>
        <fullName evidence="3">CAF1-domain-containing protein</fullName>
    </submittedName>
</protein>
<dbReference type="EMBL" id="ML978082">
    <property type="protein sequence ID" value="KAF2008620.1"/>
    <property type="molecule type" value="Genomic_DNA"/>
</dbReference>